<comment type="subcellular location">
    <subcellularLocation>
        <location evidence="1">Membrane</location>
        <topology evidence="1">Multi-pass membrane protein</topology>
    </subcellularLocation>
</comment>
<feature type="transmembrane region" description="Helical" evidence="7">
    <location>
        <begin position="185"/>
        <end position="205"/>
    </location>
</feature>
<comment type="caution">
    <text evidence="8">The sequence shown here is derived from an EMBL/GenBank/DDBJ whole genome shotgun (WGS) entry which is preliminary data.</text>
</comment>
<dbReference type="InterPro" id="IPR002293">
    <property type="entry name" value="AA/rel_permease1"/>
</dbReference>
<dbReference type="Proteomes" id="UP001360560">
    <property type="component" value="Unassembled WGS sequence"/>
</dbReference>
<evidence type="ECO:0000256" key="7">
    <source>
        <dbReference type="SAM" id="Phobius"/>
    </source>
</evidence>
<evidence type="ECO:0000256" key="3">
    <source>
        <dbReference type="ARBA" id="ARBA00022692"/>
    </source>
</evidence>
<feature type="transmembrane region" description="Helical" evidence="7">
    <location>
        <begin position="298"/>
        <end position="318"/>
    </location>
</feature>
<dbReference type="GO" id="GO:0022857">
    <property type="term" value="F:transmembrane transporter activity"/>
    <property type="evidence" value="ECO:0007669"/>
    <property type="project" value="InterPro"/>
</dbReference>
<dbReference type="InterPro" id="IPR004840">
    <property type="entry name" value="Amino_acid_permease_CS"/>
</dbReference>
<feature type="transmembrane region" description="Helical" evidence="7">
    <location>
        <begin position="217"/>
        <end position="237"/>
    </location>
</feature>
<evidence type="ECO:0000313" key="8">
    <source>
        <dbReference type="EMBL" id="GMM37121.1"/>
    </source>
</evidence>
<protein>
    <submittedName>
        <fullName evidence="8">Tpo5 protein</fullName>
    </submittedName>
</protein>
<evidence type="ECO:0000256" key="2">
    <source>
        <dbReference type="ARBA" id="ARBA00022448"/>
    </source>
</evidence>
<dbReference type="PANTHER" id="PTHR45649:SF3">
    <property type="entry name" value="POLYAMINE TRANSPORTER TPO5"/>
    <property type="match status" value="1"/>
</dbReference>
<feature type="transmembrane region" description="Helical" evidence="7">
    <location>
        <begin position="80"/>
        <end position="105"/>
    </location>
</feature>
<dbReference type="GO" id="GO:0006865">
    <property type="term" value="P:amino acid transport"/>
    <property type="evidence" value="ECO:0007669"/>
    <property type="project" value="InterPro"/>
</dbReference>
<organism evidence="8 9">
    <name type="scientific">Saccharomycopsis crataegensis</name>
    <dbReference type="NCBI Taxonomy" id="43959"/>
    <lineage>
        <taxon>Eukaryota</taxon>
        <taxon>Fungi</taxon>
        <taxon>Dikarya</taxon>
        <taxon>Ascomycota</taxon>
        <taxon>Saccharomycotina</taxon>
        <taxon>Saccharomycetes</taxon>
        <taxon>Saccharomycopsidaceae</taxon>
        <taxon>Saccharomycopsis</taxon>
    </lineage>
</organism>
<keyword evidence="9" id="KW-1185">Reference proteome</keyword>
<feature type="transmembrane region" description="Helical" evidence="7">
    <location>
        <begin position="56"/>
        <end position="74"/>
    </location>
</feature>
<keyword evidence="3 7" id="KW-0812">Transmembrane</keyword>
<keyword evidence="5 7" id="KW-0472">Membrane</keyword>
<dbReference type="RefSeq" id="XP_064854117.1">
    <property type="nucleotide sequence ID" value="XM_064998045.1"/>
</dbReference>
<evidence type="ECO:0000256" key="6">
    <source>
        <dbReference type="SAM" id="MobiDB-lite"/>
    </source>
</evidence>
<feature type="transmembrane region" description="Helical" evidence="7">
    <location>
        <begin position="257"/>
        <end position="277"/>
    </location>
</feature>
<dbReference type="Gene3D" id="1.20.1740.10">
    <property type="entry name" value="Amino acid/polyamine transporter I"/>
    <property type="match status" value="1"/>
</dbReference>
<dbReference type="AlphaFoldDB" id="A0AAV5QQV3"/>
<evidence type="ECO:0000256" key="4">
    <source>
        <dbReference type="ARBA" id="ARBA00022989"/>
    </source>
</evidence>
<keyword evidence="2" id="KW-0813">Transport</keyword>
<feature type="region of interest" description="Disordered" evidence="6">
    <location>
        <begin position="553"/>
        <end position="573"/>
    </location>
</feature>
<accession>A0AAV5QQV3</accession>
<dbReference type="GeneID" id="90075096"/>
<dbReference type="Pfam" id="PF13520">
    <property type="entry name" value="AA_permease_2"/>
    <property type="match status" value="1"/>
</dbReference>
<feature type="transmembrane region" description="Helical" evidence="7">
    <location>
        <begin position="430"/>
        <end position="450"/>
    </location>
</feature>
<dbReference type="PANTHER" id="PTHR45649">
    <property type="entry name" value="AMINO-ACID PERMEASE BAT1"/>
    <property type="match status" value="1"/>
</dbReference>
<reference evidence="8 9" key="1">
    <citation type="journal article" date="2023" name="Elife">
        <title>Identification of key yeast species and microbe-microbe interactions impacting larval growth of Drosophila in the wild.</title>
        <authorList>
            <person name="Mure A."/>
            <person name="Sugiura Y."/>
            <person name="Maeda R."/>
            <person name="Honda K."/>
            <person name="Sakurai N."/>
            <person name="Takahashi Y."/>
            <person name="Watada M."/>
            <person name="Katoh T."/>
            <person name="Gotoh A."/>
            <person name="Gotoh Y."/>
            <person name="Taniguchi I."/>
            <person name="Nakamura K."/>
            <person name="Hayashi T."/>
            <person name="Katayama T."/>
            <person name="Uemura T."/>
            <person name="Hattori Y."/>
        </authorList>
    </citation>
    <scope>NUCLEOTIDE SEQUENCE [LARGE SCALE GENOMIC DNA]</scope>
    <source>
        <strain evidence="8 9">SC-9</strain>
    </source>
</reference>
<feature type="transmembrane region" description="Helical" evidence="7">
    <location>
        <begin position="504"/>
        <end position="523"/>
    </location>
</feature>
<dbReference type="PROSITE" id="PS00218">
    <property type="entry name" value="AMINO_ACID_PERMEASE_1"/>
    <property type="match status" value="1"/>
</dbReference>
<evidence type="ECO:0000313" key="9">
    <source>
        <dbReference type="Proteomes" id="UP001360560"/>
    </source>
</evidence>
<proteinExistence type="predicted"/>
<dbReference type="EMBL" id="BTFZ01000011">
    <property type="protein sequence ID" value="GMM37121.1"/>
    <property type="molecule type" value="Genomic_DNA"/>
</dbReference>
<name>A0AAV5QQV3_9ASCO</name>
<dbReference type="GO" id="GO:0016020">
    <property type="term" value="C:membrane"/>
    <property type="evidence" value="ECO:0007669"/>
    <property type="project" value="UniProtKB-SubCell"/>
</dbReference>
<gene>
    <name evidence="8" type="ORF">DASC09_044460</name>
</gene>
<feature type="transmembrane region" description="Helical" evidence="7">
    <location>
        <begin position="470"/>
        <end position="492"/>
    </location>
</feature>
<feature type="transmembrane region" description="Helical" evidence="7">
    <location>
        <begin position="347"/>
        <end position="371"/>
    </location>
</feature>
<feature type="transmembrane region" description="Helical" evidence="7">
    <location>
        <begin position="140"/>
        <end position="165"/>
    </location>
</feature>
<evidence type="ECO:0000256" key="1">
    <source>
        <dbReference type="ARBA" id="ARBA00004141"/>
    </source>
</evidence>
<feature type="transmembrane region" description="Helical" evidence="7">
    <location>
        <begin position="407"/>
        <end position="424"/>
    </location>
</feature>
<keyword evidence="4 7" id="KW-1133">Transmembrane helix</keyword>
<evidence type="ECO:0000256" key="5">
    <source>
        <dbReference type="ARBA" id="ARBA00023136"/>
    </source>
</evidence>
<dbReference type="PIRSF" id="PIRSF006060">
    <property type="entry name" value="AA_transporter"/>
    <property type="match status" value="1"/>
</dbReference>
<sequence length="573" mass="64069">MQNILSSQSIASSTLQARALLENVQNAIHNLEDSDAENEVEEIEHFKYKQELSRKLTLQSVLGLSVSIMSVPLGQSTTMIVPLLNGGAGTLFWGWIVVCILSLLVTTSLGEISGKYPTNGGVYHWSFIFSPRSIKKITNFNYLTSWYVGWFLIVGNLTMGVSIMFSGAQFFLSIFGIADTTYHPHAWLTLVVYILLVAICLFVNMKCYNFLDKINRVAVYWTVSTVLIIDILLLLFSQEFNDLKEMLINFETPRSGWPRSLAFLIGLQQSAFTFQGYGMIPSMTDEVKDPEKTIPKGMVLSILVAGATGIIFILPILACTPQLDVLLDVEANILPIELIFKVSSQSILISFLFVILLCGTIFFGSIGIYTITSRSIYSMARDNGLPYSHLWNHIGADPNLNKIPNNAIYLTAGWLLLMGSFTLLSPSILYSFMGTSVVSLAISNGVPIFFSMVNGRKKLKGGAFKVKKIFGYLINSISIFWCLLMLVIFSFPIEAHFTTYTMNYTSFTLFVEIVAITVLWFSFGKNHFQGPEIDESFNIESNNRGATYLRLSNINDNDDNDNDNHNSDDDDYD</sequence>